<comment type="caution">
    <text evidence="2">The sequence shown here is derived from an EMBL/GenBank/DDBJ whole genome shotgun (WGS) entry which is preliminary data.</text>
</comment>
<keyword evidence="1" id="KW-1133">Transmembrane helix</keyword>
<feature type="transmembrane region" description="Helical" evidence="1">
    <location>
        <begin position="12"/>
        <end position="32"/>
    </location>
</feature>
<protein>
    <submittedName>
        <fullName evidence="2">Putative secreted protein</fullName>
    </submittedName>
</protein>
<evidence type="ECO:0000256" key="1">
    <source>
        <dbReference type="SAM" id="Phobius"/>
    </source>
</evidence>
<dbReference type="EMBL" id="UARK01000001">
    <property type="protein sequence ID" value="SPW23747.1"/>
    <property type="molecule type" value="Genomic_DNA"/>
</dbReference>
<dbReference type="Proteomes" id="UP000249886">
    <property type="component" value="Unassembled WGS sequence"/>
</dbReference>
<dbReference type="NCBIfam" id="TIGR03816">
    <property type="entry name" value="tadE_like_DECH"/>
    <property type="match status" value="1"/>
</dbReference>
<evidence type="ECO:0000313" key="2">
    <source>
        <dbReference type="EMBL" id="SPW23747.1"/>
    </source>
</evidence>
<organism evidence="2 3">
    <name type="scientific">Corynebacterium matruchotii</name>
    <dbReference type="NCBI Taxonomy" id="43768"/>
    <lineage>
        <taxon>Bacteria</taxon>
        <taxon>Bacillati</taxon>
        <taxon>Actinomycetota</taxon>
        <taxon>Actinomycetes</taxon>
        <taxon>Mycobacteriales</taxon>
        <taxon>Corynebacteriaceae</taxon>
        <taxon>Corynebacterium</taxon>
    </lineage>
</organism>
<proteinExistence type="predicted"/>
<dbReference type="InterPro" id="IPR021202">
    <property type="entry name" value="Rv3654c-like"/>
</dbReference>
<accession>A0A6H9XK50</accession>
<dbReference type="AlphaFoldDB" id="A0A6H9XK50"/>
<evidence type="ECO:0000313" key="3">
    <source>
        <dbReference type="Proteomes" id="UP000249886"/>
    </source>
</evidence>
<name>A0A6H9XK50_9CORY</name>
<keyword evidence="1" id="KW-0472">Membrane</keyword>
<dbReference type="RefSeq" id="WP_005525243.1">
    <property type="nucleotide sequence ID" value="NZ_CP050134.2"/>
</dbReference>
<reference evidence="2 3" key="1">
    <citation type="submission" date="2018-06" db="EMBL/GenBank/DDBJ databases">
        <authorList>
            <consortium name="Pathogen Informatics"/>
            <person name="Doyle S."/>
        </authorList>
    </citation>
    <scope>NUCLEOTIDE SEQUENCE [LARGE SCALE GENOMIC DNA]</scope>
    <source>
        <strain evidence="2 3">NCTC10254</strain>
    </source>
</reference>
<sequence>MSGLTTLRDDDGSATITTAGLIVALILVVLALTHGIRGTIATHHAKVVADLSAVAGAYAAYTGVDPCDTAATVARRNAATLDHCATSGDDVTVTVFDAPAHAVATAGPR</sequence>
<gene>
    <name evidence="2" type="ORF">NCTC10254_00104</name>
</gene>
<dbReference type="GeneID" id="84573421"/>
<keyword evidence="1" id="KW-0812">Transmembrane</keyword>